<evidence type="ECO:0000256" key="1">
    <source>
        <dbReference type="ARBA" id="ARBA00008226"/>
    </source>
</evidence>
<name>A0A2N2EAE8_9BACT</name>
<dbReference type="GO" id="GO:0005737">
    <property type="term" value="C:cytoplasm"/>
    <property type="evidence" value="ECO:0007669"/>
    <property type="project" value="InterPro"/>
</dbReference>
<feature type="binding site" evidence="7">
    <location>
        <position position="141"/>
    </location>
    <ligand>
        <name>L-histidine</name>
        <dbReference type="ChEBI" id="CHEBI:57595"/>
    </ligand>
</feature>
<organism evidence="9 10">
    <name type="scientific">Candidatus Falkowbacteria bacterium HGW-Falkowbacteria-1</name>
    <dbReference type="NCBI Taxonomy" id="2013768"/>
    <lineage>
        <taxon>Bacteria</taxon>
        <taxon>Candidatus Falkowiibacteriota</taxon>
    </lineage>
</organism>
<dbReference type="InterPro" id="IPR041715">
    <property type="entry name" value="HisRS-like_core"/>
</dbReference>
<dbReference type="GO" id="GO:0006427">
    <property type="term" value="P:histidyl-tRNA aminoacylation"/>
    <property type="evidence" value="ECO:0007669"/>
    <property type="project" value="TreeGrafter"/>
</dbReference>
<keyword evidence="3" id="KW-0547">Nucleotide-binding</keyword>
<dbReference type="Gene3D" id="3.40.50.800">
    <property type="entry name" value="Anticodon-binding domain"/>
    <property type="match status" value="1"/>
</dbReference>
<dbReference type="PIRSF" id="PIRSF001549">
    <property type="entry name" value="His-tRNA_synth"/>
    <property type="match status" value="1"/>
</dbReference>
<evidence type="ECO:0000259" key="8">
    <source>
        <dbReference type="PROSITE" id="PS50862"/>
    </source>
</evidence>
<evidence type="ECO:0000256" key="2">
    <source>
        <dbReference type="ARBA" id="ARBA00012815"/>
    </source>
</evidence>
<sequence length="455" mass="52513">MGRRKKTEKKVSFVKKNSKIGNRIVKEKVTVKNFLRLLGMKDVLPVDYKFLNPILKKIEDTANSYSFNKIEVPIIENFSLYKKALDKNKIKSLFFIEQNGPDRACLRPDLIHGIARALIEHNILNTQERPSKFFSMGPVFRQEKVRGGVYKQFTQFNLSIFNDIKPSSDAFLIFVIYNIFKELQIDVQIQVNSLGDAPCQKEFLAKFLKAFKEKSKKNKLCPECKKNLTKNPSLLLECQEEGCLNLRNEMPQIINHLSEEGSTRFYKTLEFLDEMEVNYNFNPYLISDVGYYNDLIFEVWPIEKNGELNSKLSLGRGGRYDNLFGSLTGRDLPVLSFNGGIERTLIKSKENNQTIEENRDDVVFLAQIDNQAKVRAVFLFKELTKRGFNVFQAFHLDDLKGQMEEAKQCKANIVLILGKKEIADETILFRDTDSGVQEIVAQKDLISRLEKNIKL</sequence>
<accession>A0A2N2EAE8</accession>
<evidence type="ECO:0000313" key="10">
    <source>
        <dbReference type="Proteomes" id="UP000233517"/>
    </source>
</evidence>
<dbReference type="EC" id="6.1.1.21" evidence="2"/>
<dbReference type="EMBL" id="PHAI01000001">
    <property type="protein sequence ID" value="PKM91691.1"/>
    <property type="molecule type" value="Genomic_DNA"/>
</dbReference>
<evidence type="ECO:0000256" key="6">
    <source>
        <dbReference type="ARBA" id="ARBA00047639"/>
    </source>
</evidence>
<evidence type="ECO:0000256" key="4">
    <source>
        <dbReference type="ARBA" id="ARBA00023146"/>
    </source>
</evidence>
<dbReference type="GO" id="GO:0000166">
    <property type="term" value="F:nucleotide binding"/>
    <property type="evidence" value="ECO:0007669"/>
    <property type="project" value="UniProtKB-KW"/>
</dbReference>
<evidence type="ECO:0000256" key="7">
    <source>
        <dbReference type="PIRSR" id="PIRSR001549-1"/>
    </source>
</evidence>
<feature type="binding site" evidence="7">
    <location>
        <begin position="291"/>
        <end position="292"/>
    </location>
    <ligand>
        <name>L-histidine</name>
        <dbReference type="ChEBI" id="CHEBI:57595"/>
    </ligand>
</feature>
<keyword evidence="4" id="KW-0030">Aminoacyl-tRNA synthetase</keyword>
<dbReference type="Pfam" id="PF13393">
    <property type="entry name" value="tRNA-synt_His"/>
    <property type="match status" value="1"/>
</dbReference>
<keyword evidence="4" id="KW-0436">Ligase</keyword>
<dbReference type="InterPro" id="IPR045864">
    <property type="entry name" value="aa-tRNA-synth_II/BPL/LPL"/>
</dbReference>
<comment type="similarity">
    <text evidence="1">Belongs to the class-II aminoacyl-tRNA synthetase family.</text>
</comment>
<dbReference type="AlphaFoldDB" id="A0A2N2EAE8"/>
<gene>
    <name evidence="9" type="ORF">CVU82_00580</name>
</gene>
<dbReference type="Proteomes" id="UP000233517">
    <property type="component" value="Unassembled WGS sequence"/>
</dbReference>
<dbReference type="PANTHER" id="PTHR43707:SF1">
    <property type="entry name" value="HISTIDINE--TRNA LIGASE, MITOCHONDRIAL-RELATED"/>
    <property type="match status" value="1"/>
</dbReference>
<evidence type="ECO:0000256" key="5">
    <source>
        <dbReference type="ARBA" id="ARBA00030619"/>
    </source>
</evidence>
<evidence type="ECO:0000256" key="3">
    <source>
        <dbReference type="ARBA" id="ARBA00022741"/>
    </source>
</evidence>
<comment type="caution">
    <text evidence="9">The sequence shown here is derived from an EMBL/GenBank/DDBJ whole genome shotgun (WGS) entry which is preliminary data.</text>
</comment>
<dbReference type="InterPro" id="IPR036621">
    <property type="entry name" value="Anticodon-bd_dom_sf"/>
</dbReference>
<reference evidence="9 10" key="1">
    <citation type="journal article" date="2017" name="ISME J.">
        <title>Potential for microbial H2 and metal transformations associated with novel bacteria and archaea in deep terrestrial subsurface sediments.</title>
        <authorList>
            <person name="Hernsdorf A.W."/>
            <person name="Amano Y."/>
            <person name="Miyakawa K."/>
            <person name="Ise K."/>
            <person name="Suzuki Y."/>
            <person name="Anantharaman K."/>
            <person name="Probst A."/>
            <person name="Burstein D."/>
            <person name="Thomas B.C."/>
            <person name="Banfield J.F."/>
        </authorList>
    </citation>
    <scope>NUCLEOTIDE SEQUENCE [LARGE SCALE GENOMIC DNA]</scope>
    <source>
        <strain evidence="9">HGW-Falkowbacteria-1</strain>
    </source>
</reference>
<protein>
    <recommendedName>
        <fullName evidence="2">histidine--tRNA ligase</fullName>
        <ecNumber evidence="2">6.1.1.21</ecNumber>
    </recommendedName>
    <alternativeName>
        <fullName evidence="5">Histidyl-tRNA synthetase</fullName>
    </alternativeName>
</protein>
<dbReference type="PANTHER" id="PTHR43707">
    <property type="entry name" value="HISTIDYL-TRNA SYNTHETASE"/>
    <property type="match status" value="1"/>
</dbReference>
<comment type="catalytic activity">
    <reaction evidence="6">
        <text>tRNA(His) + L-histidine + ATP = L-histidyl-tRNA(His) + AMP + diphosphate + H(+)</text>
        <dbReference type="Rhea" id="RHEA:17313"/>
        <dbReference type="Rhea" id="RHEA-COMP:9665"/>
        <dbReference type="Rhea" id="RHEA-COMP:9689"/>
        <dbReference type="ChEBI" id="CHEBI:15378"/>
        <dbReference type="ChEBI" id="CHEBI:30616"/>
        <dbReference type="ChEBI" id="CHEBI:33019"/>
        <dbReference type="ChEBI" id="CHEBI:57595"/>
        <dbReference type="ChEBI" id="CHEBI:78442"/>
        <dbReference type="ChEBI" id="CHEBI:78527"/>
        <dbReference type="ChEBI" id="CHEBI:456215"/>
        <dbReference type="EC" id="6.1.1.21"/>
    </reaction>
</comment>
<dbReference type="InterPro" id="IPR004154">
    <property type="entry name" value="Anticodon-bd"/>
</dbReference>
<feature type="binding site" evidence="7">
    <location>
        <position position="155"/>
    </location>
    <ligand>
        <name>L-histidine</name>
        <dbReference type="ChEBI" id="CHEBI:57595"/>
    </ligand>
</feature>
<dbReference type="SUPFAM" id="SSF55681">
    <property type="entry name" value="Class II aaRS and biotin synthetases"/>
    <property type="match status" value="1"/>
</dbReference>
<dbReference type="InterPro" id="IPR004516">
    <property type="entry name" value="HisRS/HisZ"/>
</dbReference>
<dbReference type="InterPro" id="IPR006195">
    <property type="entry name" value="aa-tRNA-synth_II"/>
</dbReference>
<dbReference type="PROSITE" id="PS50862">
    <property type="entry name" value="AA_TRNA_LIGASE_II"/>
    <property type="match status" value="1"/>
</dbReference>
<dbReference type="Gene3D" id="3.30.930.10">
    <property type="entry name" value="Bira Bifunctional Protein, Domain 2"/>
    <property type="match status" value="1"/>
</dbReference>
<dbReference type="GO" id="GO:0004821">
    <property type="term" value="F:histidine-tRNA ligase activity"/>
    <property type="evidence" value="ECO:0007669"/>
    <property type="project" value="UniProtKB-EC"/>
</dbReference>
<dbReference type="SUPFAM" id="SSF52954">
    <property type="entry name" value="Class II aaRS ABD-related"/>
    <property type="match status" value="1"/>
</dbReference>
<evidence type="ECO:0000313" key="9">
    <source>
        <dbReference type="EMBL" id="PKM91691.1"/>
    </source>
</evidence>
<proteinExistence type="inferred from homology"/>
<dbReference type="Pfam" id="PF03129">
    <property type="entry name" value="HGTP_anticodon"/>
    <property type="match status" value="1"/>
</dbReference>
<feature type="domain" description="Aminoacyl-transfer RNA synthetases class-II family profile" evidence="8">
    <location>
        <begin position="54"/>
        <end position="345"/>
    </location>
</feature>